<proteinExistence type="predicted"/>
<dbReference type="OrthoDB" id="5242705at2759"/>
<keyword evidence="2" id="KW-0812">Transmembrane</keyword>
<feature type="transmembrane region" description="Helical" evidence="2">
    <location>
        <begin position="131"/>
        <end position="152"/>
    </location>
</feature>
<dbReference type="STRING" id="2025994.A0A2T2ZXK3"/>
<dbReference type="Pfam" id="PF11374">
    <property type="entry name" value="DUF3176"/>
    <property type="match status" value="1"/>
</dbReference>
<reference evidence="3 4" key="1">
    <citation type="journal article" date="2018" name="Mycol. Prog.">
        <title>Coniella lustricola, a new species from submerged detritus.</title>
        <authorList>
            <person name="Raudabaugh D.B."/>
            <person name="Iturriaga T."/>
            <person name="Carver A."/>
            <person name="Mondo S."/>
            <person name="Pangilinan J."/>
            <person name="Lipzen A."/>
            <person name="He G."/>
            <person name="Amirebrahimi M."/>
            <person name="Grigoriev I.V."/>
            <person name="Miller A.N."/>
        </authorList>
    </citation>
    <scope>NUCLEOTIDE SEQUENCE [LARGE SCALE GENOMIC DNA]</scope>
    <source>
        <strain evidence="3 4">B22-T-1</strain>
    </source>
</reference>
<dbReference type="Proteomes" id="UP000241462">
    <property type="component" value="Unassembled WGS sequence"/>
</dbReference>
<evidence type="ECO:0000313" key="4">
    <source>
        <dbReference type="Proteomes" id="UP000241462"/>
    </source>
</evidence>
<dbReference type="AlphaFoldDB" id="A0A2T2ZXK3"/>
<dbReference type="PANTHER" id="PTHR35394">
    <property type="entry name" value="DUF3176 DOMAIN-CONTAINING PROTEIN"/>
    <property type="match status" value="1"/>
</dbReference>
<dbReference type="PANTHER" id="PTHR35394:SF5">
    <property type="entry name" value="DUF3176 DOMAIN-CONTAINING PROTEIN"/>
    <property type="match status" value="1"/>
</dbReference>
<organism evidence="3 4">
    <name type="scientific">Coniella lustricola</name>
    <dbReference type="NCBI Taxonomy" id="2025994"/>
    <lineage>
        <taxon>Eukaryota</taxon>
        <taxon>Fungi</taxon>
        <taxon>Dikarya</taxon>
        <taxon>Ascomycota</taxon>
        <taxon>Pezizomycotina</taxon>
        <taxon>Sordariomycetes</taxon>
        <taxon>Sordariomycetidae</taxon>
        <taxon>Diaporthales</taxon>
        <taxon>Schizoparmaceae</taxon>
        <taxon>Coniella</taxon>
    </lineage>
</organism>
<feature type="region of interest" description="Disordered" evidence="1">
    <location>
        <begin position="24"/>
        <end position="124"/>
    </location>
</feature>
<feature type="transmembrane region" description="Helical" evidence="2">
    <location>
        <begin position="164"/>
        <end position="182"/>
    </location>
</feature>
<evidence type="ECO:0000256" key="2">
    <source>
        <dbReference type="SAM" id="Phobius"/>
    </source>
</evidence>
<dbReference type="EMBL" id="KZ678580">
    <property type="protein sequence ID" value="PSR79089.1"/>
    <property type="molecule type" value="Genomic_DNA"/>
</dbReference>
<keyword evidence="4" id="KW-1185">Reference proteome</keyword>
<dbReference type="InterPro" id="IPR021514">
    <property type="entry name" value="DUF3176"/>
</dbReference>
<gene>
    <name evidence="3" type="ORF">BD289DRAFT_442963</name>
</gene>
<name>A0A2T2ZXK3_9PEZI</name>
<feature type="compositionally biased region" description="Low complexity" evidence="1">
    <location>
        <begin position="60"/>
        <end position="73"/>
    </location>
</feature>
<evidence type="ECO:0000313" key="3">
    <source>
        <dbReference type="EMBL" id="PSR79089.1"/>
    </source>
</evidence>
<feature type="transmembrane region" description="Helical" evidence="2">
    <location>
        <begin position="234"/>
        <end position="254"/>
    </location>
</feature>
<accession>A0A2T2ZXK3</accession>
<sequence>MDKFSNRSSFSQDLFHAWERQGHVPRGSFTNDQSDTQSLLAEPIPEQGREDIELNPITQSVSPLASSSSSASSIETQSEHVGQDGSGSALHQRTGSGSAAHASPVASTAKASSSSRQVHGRRTRRRSRVSTGWVLEVLSFLCGICCLTAIIATLAHFNNVQQPQWAYSINLSTLIALLATILRSMLMQVVESVTGQLKWEWLQSSRPLSHIQALDDATRGPWGSIRLLFTIPRLNWISLGATITIASSIGLGAFTQQSIRAFACAKVVPGQYGSVPVTQYSTSGYNYVRNPDSAAQLALFDPGMKSALISGLSSASNTSDSSVPITCPTGNCSFPILDGMAYSTVAFDSYCYDASSLMTQHGNTTWSSDEINGPYGGHASSWTSYRLQRFASPDDMADDLILNYTLDNFPTFRHDERWHPVGVPCGGVRCSTGPCSRLLAQHDDTRPD</sequence>
<dbReference type="InParanoid" id="A0A2T2ZXK3"/>
<evidence type="ECO:0000256" key="1">
    <source>
        <dbReference type="SAM" id="MobiDB-lite"/>
    </source>
</evidence>
<protein>
    <submittedName>
        <fullName evidence="3">Uncharacterized protein</fullName>
    </submittedName>
</protein>
<keyword evidence="2" id="KW-0472">Membrane</keyword>
<keyword evidence="2" id="KW-1133">Transmembrane helix</keyword>
<feature type="compositionally biased region" description="Polar residues" evidence="1">
    <location>
        <begin position="28"/>
        <end position="39"/>
    </location>
</feature>